<evidence type="ECO:0000259" key="12">
    <source>
        <dbReference type="Pfam" id="PF20258"/>
    </source>
</evidence>
<dbReference type="GO" id="GO:0002143">
    <property type="term" value="P:tRNA wobble position uridine thiolation"/>
    <property type="evidence" value="ECO:0007669"/>
    <property type="project" value="TreeGrafter"/>
</dbReference>
<dbReference type="GO" id="GO:0005524">
    <property type="term" value="F:ATP binding"/>
    <property type="evidence" value="ECO:0007669"/>
    <property type="project" value="UniProtKB-KW"/>
</dbReference>
<evidence type="ECO:0000256" key="5">
    <source>
        <dbReference type="ARBA" id="ARBA00022679"/>
    </source>
</evidence>
<evidence type="ECO:0000256" key="4">
    <source>
        <dbReference type="ARBA" id="ARBA00022555"/>
    </source>
</evidence>
<dbReference type="Proteomes" id="UP001432322">
    <property type="component" value="Unassembled WGS sequence"/>
</dbReference>
<dbReference type="PANTHER" id="PTHR11933">
    <property type="entry name" value="TRNA 5-METHYLAMINOMETHYL-2-THIOURIDYLATE -METHYLTRANSFERASE"/>
    <property type="match status" value="1"/>
</dbReference>
<dbReference type="Pfam" id="PF03054">
    <property type="entry name" value="tRNA_Me_trans"/>
    <property type="match status" value="1"/>
</dbReference>
<evidence type="ECO:0000256" key="7">
    <source>
        <dbReference type="ARBA" id="ARBA00022741"/>
    </source>
</evidence>
<keyword evidence="9" id="KW-0694">RNA-binding</keyword>
<comment type="catalytic activity">
    <reaction evidence="11">
        <text>5-taurinomethyluridine(34) in tRNA + S-sulfanyl-L-cysteinyl-[protein] + AH2 + ATP = 5-taurinomethyl-2-thiouridine(34) in tRNA + L-cysteinyl-[protein] + A + AMP + diphosphate + H(+)</text>
        <dbReference type="Rhea" id="RHEA:47040"/>
        <dbReference type="Rhea" id="RHEA-COMP:10131"/>
        <dbReference type="Rhea" id="RHEA-COMP:11726"/>
        <dbReference type="Rhea" id="RHEA-COMP:11732"/>
        <dbReference type="Rhea" id="RHEA-COMP:11733"/>
        <dbReference type="ChEBI" id="CHEBI:13193"/>
        <dbReference type="ChEBI" id="CHEBI:15378"/>
        <dbReference type="ChEBI" id="CHEBI:17499"/>
        <dbReference type="ChEBI" id="CHEBI:29950"/>
        <dbReference type="ChEBI" id="CHEBI:30616"/>
        <dbReference type="ChEBI" id="CHEBI:33019"/>
        <dbReference type="ChEBI" id="CHEBI:61963"/>
        <dbReference type="ChEBI" id="CHEBI:87171"/>
        <dbReference type="ChEBI" id="CHEBI:87172"/>
        <dbReference type="ChEBI" id="CHEBI:456215"/>
        <dbReference type="EC" id="2.8.1.14"/>
    </reaction>
</comment>
<dbReference type="InterPro" id="IPR046885">
    <property type="entry name" value="MnmA-like_C"/>
</dbReference>
<comment type="function">
    <text evidence="1">Catalyzes the 2-thiolation of uridine at the wobble position (U34) of mitochondrial tRNA(Lys), tRNA(Glu) and tRNA(Gln). Required for the formation of 5-taurinomethyl-2-thiouridine (tm5s2U) of mitochondrial tRNA(Lys), tRNA(Glu), and tRNA(Gln) at the wobble position. ATP is required to activate the C2 atom of the wobble base.</text>
</comment>
<keyword evidence="15" id="KW-1185">Reference proteome</keyword>
<dbReference type="EMBL" id="BTSY01000004">
    <property type="protein sequence ID" value="GMT24168.1"/>
    <property type="molecule type" value="Genomic_DNA"/>
</dbReference>
<comment type="similarity">
    <text evidence="2">Belongs to the MnmA/TRMU family.</text>
</comment>
<name>A0AAV5VXQ0_9BILA</name>
<dbReference type="Pfam" id="PF20259">
    <property type="entry name" value="tRNA_Me_trans_M"/>
    <property type="match status" value="1"/>
</dbReference>
<evidence type="ECO:0000256" key="9">
    <source>
        <dbReference type="ARBA" id="ARBA00022884"/>
    </source>
</evidence>
<feature type="domain" description="tRNA-specific 2-thiouridylase MnmA-like central" evidence="13">
    <location>
        <begin position="183"/>
        <end position="244"/>
    </location>
</feature>
<dbReference type="InterPro" id="IPR023382">
    <property type="entry name" value="MnmA-like_central_sf"/>
</dbReference>
<evidence type="ECO:0000256" key="2">
    <source>
        <dbReference type="ARBA" id="ARBA00006191"/>
    </source>
</evidence>
<keyword evidence="10" id="KW-1015">Disulfide bond</keyword>
<sequence length="348" mass="39258">QINWDTVEEGSSECGRTKDESDARSIARRLSIPFHSVNFVKEYWNEVFTKMVAGYSRGETIVPDIECNRKIKFDHLHSLAIDKFSADFIATGHYASLSRGHFNDTPTSDNRCRLLRGKDSLKDQTYFLCTLKEEQLSRSIFPLGSLTKNRVKEIAIENGFEDISKRKESMGVCFVGKRKNFGEFLNEYIESRCGFIIDAMKGTKVGEHNGVHNFTVGKRLSIGPRSHLGYFVQSIDAATGVVYAVESSNHPSLYSTQFTMETPEWIVEPPSKNFQISCRIQRSHSPIECSISIDGSITTVTPFFPYRAVAPGQMCVFYMNEECLGGGAVIGISSTLQRDQQQTKFRIF</sequence>
<evidence type="ECO:0000313" key="15">
    <source>
        <dbReference type="Proteomes" id="UP001432322"/>
    </source>
</evidence>
<keyword evidence="8" id="KW-0067">ATP-binding</keyword>
<accession>A0AAV5VXQ0</accession>
<dbReference type="NCBIfam" id="NF001138">
    <property type="entry name" value="PRK00143.1"/>
    <property type="match status" value="1"/>
</dbReference>
<dbReference type="PANTHER" id="PTHR11933:SF5">
    <property type="entry name" value="MITOCHONDRIAL TRNA-SPECIFIC 2-THIOURIDYLASE 1"/>
    <property type="match status" value="1"/>
</dbReference>
<proteinExistence type="inferred from homology"/>
<dbReference type="CDD" id="cd01998">
    <property type="entry name" value="MnmA_TRMU-like"/>
    <property type="match status" value="1"/>
</dbReference>
<evidence type="ECO:0000256" key="11">
    <source>
        <dbReference type="ARBA" id="ARBA00049564"/>
    </source>
</evidence>
<evidence type="ECO:0000256" key="1">
    <source>
        <dbReference type="ARBA" id="ARBA00003986"/>
    </source>
</evidence>
<keyword evidence="7" id="KW-0547">Nucleotide-binding</keyword>
<reference evidence="14" key="1">
    <citation type="submission" date="2023-10" db="EMBL/GenBank/DDBJ databases">
        <title>Genome assembly of Pristionchus species.</title>
        <authorList>
            <person name="Yoshida K."/>
            <person name="Sommer R.J."/>
        </authorList>
    </citation>
    <scope>NUCLEOTIDE SEQUENCE</scope>
    <source>
        <strain evidence="14">RS5133</strain>
    </source>
</reference>
<comment type="caution">
    <text evidence="14">The sequence shown here is derived from an EMBL/GenBank/DDBJ whole genome shotgun (WGS) entry which is preliminary data.</text>
</comment>
<dbReference type="InterPro" id="IPR004506">
    <property type="entry name" value="MnmA-like"/>
</dbReference>
<dbReference type="Gene3D" id="2.30.30.280">
    <property type="entry name" value="Adenine nucleotide alpha hydrolases-like domains"/>
    <property type="match status" value="1"/>
</dbReference>
<evidence type="ECO:0000256" key="6">
    <source>
        <dbReference type="ARBA" id="ARBA00022694"/>
    </source>
</evidence>
<feature type="domain" description="tRNA-specific 2-thiouridylase MnmA-like C-terminal" evidence="12">
    <location>
        <begin position="256"/>
        <end position="329"/>
    </location>
</feature>
<dbReference type="Gene3D" id="3.40.50.620">
    <property type="entry name" value="HUPs"/>
    <property type="match status" value="1"/>
</dbReference>
<evidence type="ECO:0000256" key="3">
    <source>
        <dbReference type="ARBA" id="ARBA00011953"/>
    </source>
</evidence>
<evidence type="ECO:0000259" key="13">
    <source>
        <dbReference type="Pfam" id="PF20259"/>
    </source>
</evidence>
<evidence type="ECO:0000313" key="14">
    <source>
        <dbReference type="EMBL" id="GMT24168.1"/>
    </source>
</evidence>
<dbReference type="Pfam" id="PF20258">
    <property type="entry name" value="tRNA_Me_trans_C"/>
    <property type="match status" value="1"/>
</dbReference>
<feature type="non-terminal residue" evidence="14">
    <location>
        <position position="1"/>
    </location>
</feature>
<dbReference type="InterPro" id="IPR046884">
    <property type="entry name" value="MnmA-like_central"/>
</dbReference>
<organism evidence="14 15">
    <name type="scientific">Pristionchus fissidentatus</name>
    <dbReference type="NCBI Taxonomy" id="1538716"/>
    <lineage>
        <taxon>Eukaryota</taxon>
        <taxon>Metazoa</taxon>
        <taxon>Ecdysozoa</taxon>
        <taxon>Nematoda</taxon>
        <taxon>Chromadorea</taxon>
        <taxon>Rhabditida</taxon>
        <taxon>Rhabditina</taxon>
        <taxon>Diplogasteromorpha</taxon>
        <taxon>Diplogasteroidea</taxon>
        <taxon>Neodiplogasteridae</taxon>
        <taxon>Pristionchus</taxon>
    </lineage>
</organism>
<evidence type="ECO:0000256" key="10">
    <source>
        <dbReference type="ARBA" id="ARBA00023157"/>
    </source>
</evidence>
<dbReference type="EC" id="2.8.1.14" evidence="3"/>
<dbReference type="NCBIfam" id="TIGR00420">
    <property type="entry name" value="trmU"/>
    <property type="match status" value="1"/>
</dbReference>
<keyword evidence="5" id="KW-0808">Transferase</keyword>
<keyword evidence="4" id="KW-0820">tRNA-binding</keyword>
<dbReference type="SUPFAM" id="SSF52402">
    <property type="entry name" value="Adenine nucleotide alpha hydrolases-like"/>
    <property type="match status" value="1"/>
</dbReference>
<protein>
    <recommendedName>
        <fullName evidence="3">tRNA-5-taurinomethyluridine 2-sulfurtransferase</fullName>
        <ecNumber evidence="3">2.8.1.14</ecNumber>
    </recommendedName>
</protein>
<gene>
    <name evidence="14" type="ORF">PFISCL1PPCAC_15465</name>
</gene>
<dbReference type="GO" id="GO:0005739">
    <property type="term" value="C:mitochondrion"/>
    <property type="evidence" value="ECO:0007669"/>
    <property type="project" value="TreeGrafter"/>
</dbReference>
<dbReference type="AlphaFoldDB" id="A0AAV5VXQ0"/>
<evidence type="ECO:0000256" key="8">
    <source>
        <dbReference type="ARBA" id="ARBA00022840"/>
    </source>
</evidence>
<dbReference type="GO" id="GO:0061708">
    <property type="term" value="F:tRNA-5-taurinomethyluridine 2-sulfurtransferase"/>
    <property type="evidence" value="ECO:0007669"/>
    <property type="project" value="UniProtKB-EC"/>
</dbReference>
<dbReference type="Gene3D" id="2.40.30.10">
    <property type="entry name" value="Translation factors"/>
    <property type="match status" value="1"/>
</dbReference>
<keyword evidence="6" id="KW-0819">tRNA processing</keyword>
<dbReference type="GO" id="GO:0000049">
    <property type="term" value="F:tRNA binding"/>
    <property type="evidence" value="ECO:0007669"/>
    <property type="project" value="UniProtKB-KW"/>
</dbReference>
<dbReference type="InterPro" id="IPR014729">
    <property type="entry name" value="Rossmann-like_a/b/a_fold"/>
</dbReference>